<comment type="caution">
    <text evidence="1">The sequence shown here is derived from an EMBL/GenBank/DDBJ whole genome shotgun (WGS) entry which is preliminary data.</text>
</comment>
<evidence type="ECO:0000313" key="2">
    <source>
        <dbReference type="Proteomes" id="UP000003828"/>
    </source>
</evidence>
<keyword evidence="2" id="KW-1185">Reference proteome</keyword>
<accession>H0QJ89</accession>
<proteinExistence type="predicted"/>
<organism evidence="1 2">
    <name type="scientific">Arthrobacter globiformis (strain ATCC 8010 / DSM 20124 / JCM 1332 / NBRC 12137 / NCIMB 8907 / NRRL B-2979 / 168)</name>
    <dbReference type="NCBI Taxonomy" id="1077972"/>
    <lineage>
        <taxon>Bacteria</taxon>
        <taxon>Bacillati</taxon>
        <taxon>Actinomycetota</taxon>
        <taxon>Actinomycetes</taxon>
        <taxon>Micrococcales</taxon>
        <taxon>Micrococcaceae</taxon>
        <taxon>Arthrobacter</taxon>
    </lineage>
</organism>
<dbReference type="AlphaFoldDB" id="H0QJ89"/>
<dbReference type="Proteomes" id="UP000003828">
    <property type="component" value="Unassembled WGS sequence"/>
</dbReference>
<protein>
    <submittedName>
        <fullName evidence="1">Uncharacterized protein</fullName>
    </submittedName>
</protein>
<sequence>MVLPTADFWGHNGRVGVITQGDWTNRLILVYPDTAKTWAFVASSSHGEGDLDFYPLNDQAADEVITELGIVWLARSAEEERLEDRVFGLREHLSDDNSIRGMLREGLKKLFGRA</sequence>
<gene>
    <name evidence="1" type="ORF">ARGLB_028_00150</name>
</gene>
<name>H0QJ89_ARTG1</name>
<dbReference type="EMBL" id="BAEG01000028">
    <property type="protein sequence ID" value="GAB12890.1"/>
    <property type="molecule type" value="Genomic_DNA"/>
</dbReference>
<evidence type="ECO:0000313" key="1">
    <source>
        <dbReference type="EMBL" id="GAB12890.1"/>
    </source>
</evidence>
<dbReference type="RefSeq" id="WP_003799499.1">
    <property type="nucleotide sequence ID" value="NZ_BAEG01000028.1"/>
</dbReference>
<dbReference type="OrthoDB" id="4944085at2"/>
<reference evidence="1 2" key="1">
    <citation type="submission" date="2011-12" db="EMBL/GenBank/DDBJ databases">
        <title>Whole genome shotgun sequence of Arthrobacter globiformis NBRC 12137.</title>
        <authorList>
            <person name="Miyazawa S."/>
            <person name="Hosoyama A."/>
            <person name="Tsuchikane K."/>
            <person name="Katsumata H."/>
            <person name="Yamazaki S."/>
            <person name="Fujita N."/>
        </authorList>
    </citation>
    <scope>NUCLEOTIDE SEQUENCE [LARGE SCALE GENOMIC DNA]</scope>
    <source>
        <strain evidence="1 2">NBRC 12137</strain>
    </source>
</reference>